<organism evidence="4 5">
    <name type="scientific">Methylomonas rapida</name>
    <dbReference type="NCBI Taxonomy" id="2963939"/>
    <lineage>
        <taxon>Bacteria</taxon>
        <taxon>Pseudomonadati</taxon>
        <taxon>Pseudomonadota</taxon>
        <taxon>Gammaproteobacteria</taxon>
        <taxon>Methylococcales</taxon>
        <taxon>Methylococcaceae</taxon>
        <taxon>Methylomonas</taxon>
    </lineage>
</organism>
<accession>A0ABY7GNN8</accession>
<evidence type="ECO:0000256" key="1">
    <source>
        <dbReference type="ARBA" id="ARBA00008023"/>
    </source>
</evidence>
<reference evidence="4" key="1">
    <citation type="submission" date="2022-11" db="EMBL/GenBank/DDBJ databases">
        <title>Methylomonas rapida sp. nov., Carotenoid-Producing Obligate Methanotrophs with High Growth Characteristics and Biotechnological Potential.</title>
        <authorList>
            <person name="Tikhonova E.N."/>
            <person name="Suleimanov R.Z."/>
            <person name="Miroshnikov K."/>
            <person name="Oshkin I.Y."/>
            <person name="Belova S.E."/>
            <person name="Danilova O.V."/>
            <person name="Ashikhmin A."/>
            <person name="Konopkin A."/>
            <person name="But S.Y."/>
            <person name="Khmelenina V.N."/>
            <person name="Kuznetsov N."/>
            <person name="Pimenov N.V."/>
            <person name="Dedysh S.N."/>
        </authorList>
    </citation>
    <scope>NUCLEOTIDE SEQUENCE</scope>
    <source>
        <strain evidence="4">MP1</strain>
    </source>
</reference>
<dbReference type="CDD" id="cd00515">
    <property type="entry name" value="HAM1"/>
    <property type="match status" value="1"/>
</dbReference>
<evidence type="ECO:0000313" key="4">
    <source>
        <dbReference type="EMBL" id="WAR46119.1"/>
    </source>
</evidence>
<evidence type="ECO:0000313" key="5">
    <source>
        <dbReference type="Proteomes" id="UP001162780"/>
    </source>
</evidence>
<dbReference type="InterPro" id="IPR029001">
    <property type="entry name" value="ITPase-like_fam"/>
</dbReference>
<keyword evidence="2" id="KW-0378">Hydrolase</keyword>
<comment type="similarity">
    <text evidence="1">Belongs to the HAM1 NTPase family.</text>
</comment>
<keyword evidence="3" id="KW-0546">Nucleotide metabolism</keyword>
<proteinExistence type="inferred from homology"/>
<keyword evidence="5" id="KW-1185">Reference proteome</keyword>
<dbReference type="EMBL" id="CP113517">
    <property type="protein sequence ID" value="WAR46119.1"/>
    <property type="molecule type" value="Genomic_DNA"/>
</dbReference>
<dbReference type="SUPFAM" id="SSF52972">
    <property type="entry name" value="ITPase-like"/>
    <property type="match status" value="1"/>
</dbReference>
<evidence type="ECO:0008006" key="6">
    <source>
        <dbReference type="Google" id="ProtNLM"/>
    </source>
</evidence>
<evidence type="ECO:0000256" key="2">
    <source>
        <dbReference type="ARBA" id="ARBA00022801"/>
    </source>
</evidence>
<name>A0ABY7GNN8_9GAMM</name>
<dbReference type="RefSeq" id="WP_255187024.1">
    <property type="nucleotide sequence ID" value="NZ_CP113517.1"/>
</dbReference>
<sequence length="184" mass="21001">MEIRFVTKNPYKAKEVEAILGDIGVSIVDVPLKIHEIQTEDIQDIVRDKVLKAFDKIGRQVFIEHTGLYINSLQGFPGGLTQVFWDKLEADNFSKLLGNLEDTSLTAKTVIAYCDAKKIHIFEGSIDGNISPEPRGSRDFQWDCIFIPKGYDKTFAELGNKKNEISMRKIAFDKFREFLLKEIL</sequence>
<evidence type="ECO:0000256" key="3">
    <source>
        <dbReference type="ARBA" id="ARBA00023080"/>
    </source>
</evidence>
<dbReference type="PANTHER" id="PTHR11067:SF9">
    <property type="entry name" value="INOSINE TRIPHOSPHATE PYROPHOSPHATASE"/>
    <property type="match status" value="1"/>
</dbReference>
<dbReference type="Proteomes" id="UP001162780">
    <property type="component" value="Chromosome"/>
</dbReference>
<gene>
    <name evidence="4" type="ORF">NM686_006270</name>
</gene>
<protein>
    <recommendedName>
        <fullName evidence="6">Non-canonical purine NTP pyrophosphatase</fullName>
    </recommendedName>
</protein>
<dbReference type="InterPro" id="IPR002637">
    <property type="entry name" value="RdgB/HAM1"/>
</dbReference>
<dbReference type="Gene3D" id="3.90.950.10">
    <property type="match status" value="1"/>
</dbReference>
<dbReference type="Pfam" id="PF01725">
    <property type="entry name" value="Ham1p_like"/>
    <property type="match status" value="1"/>
</dbReference>
<dbReference type="PANTHER" id="PTHR11067">
    <property type="entry name" value="INOSINE TRIPHOSPHATE PYROPHOSPHATASE/HAM1 PROTEIN"/>
    <property type="match status" value="1"/>
</dbReference>